<dbReference type="EMBL" id="LANV01000001">
    <property type="protein sequence ID" value="KJV64618.1"/>
    <property type="molecule type" value="Genomic_DNA"/>
</dbReference>
<gene>
    <name evidence="1" type="ORF">APHMUC_0371</name>
</gene>
<comment type="caution">
    <text evidence="1">The sequence shown here is derived from an EMBL/GenBank/DDBJ whole genome shotgun (WGS) entry which is preliminary data.</text>
</comment>
<evidence type="ECO:0000313" key="1">
    <source>
        <dbReference type="EMBL" id="KJV64618.1"/>
    </source>
</evidence>
<proteinExistence type="predicted"/>
<sequence length="40" mass="4551">MKFILCALTRALLFDISLFSVLYATSSVVQRRLVVYIAVE</sequence>
<evidence type="ECO:0000313" key="2">
    <source>
        <dbReference type="Proteomes" id="UP000033441"/>
    </source>
</evidence>
<dbReference type="AlphaFoldDB" id="A0A0F3N980"/>
<organism evidence="1 2">
    <name type="scientific">Anaplasma phagocytophilum str. ApMUC09</name>
    <dbReference type="NCBI Taxonomy" id="1359152"/>
    <lineage>
        <taxon>Bacteria</taxon>
        <taxon>Pseudomonadati</taxon>
        <taxon>Pseudomonadota</taxon>
        <taxon>Alphaproteobacteria</taxon>
        <taxon>Rickettsiales</taxon>
        <taxon>Anaplasmataceae</taxon>
        <taxon>Anaplasma</taxon>
        <taxon>phagocytophilum group</taxon>
    </lineage>
</organism>
<dbReference type="Proteomes" id="UP000033441">
    <property type="component" value="Unassembled WGS sequence"/>
</dbReference>
<protein>
    <submittedName>
        <fullName evidence="1">Uncharacterized protein</fullName>
    </submittedName>
</protein>
<reference evidence="1 2" key="1">
    <citation type="submission" date="2015-02" db="EMBL/GenBank/DDBJ databases">
        <title>Genome Sequencing of Rickettsiales.</title>
        <authorList>
            <person name="Daugherty S.C."/>
            <person name="Su Q."/>
            <person name="Abolude K."/>
            <person name="Beier-Sexton M."/>
            <person name="Carlyon J.A."/>
            <person name="Carter R."/>
            <person name="Day N.P."/>
            <person name="Dumler S.J."/>
            <person name="Dyachenko V."/>
            <person name="Godinez A."/>
            <person name="Kurtti T.J."/>
            <person name="Lichay M."/>
            <person name="Mullins K.E."/>
            <person name="Ott S."/>
            <person name="Pappas-Brown V."/>
            <person name="Paris D.H."/>
            <person name="Patel P."/>
            <person name="Richards A.L."/>
            <person name="Sadzewicz L."/>
            <person name="Sears K."/>
            <person name="Seidman D."/>
            <person name="Sengamalay N."/>
            <person name="Stenos J."/>
            <person name="Tallon L.J."/>
            <person name="Vincent G."/>
            <person name="Fraser C.M."/>
            <person name="Munderloh U."/>
            <person name="Dunning-Hotopp J.C."/>
        </authorList>
    </citation>
    <scope>NUCLEOTIDE SEQUENCE [LARGE SCALE GENOMIC DNA]</scope>
    <source>
        <strain evidence="1 2">ApMUC09</strain>
    </source>
</reference>
<accession>A0A0F3N980</accession>
<dbReference type="PATRIC" id="fig|1359152.3.peg.393"/>
<name>A0A0F3N980_ANAPH</name>